<reference evidence="4 5" key="1">
    <citation type="submission" date="2018-06" db="EMBL/GenBank/DDBJ databases">
        <authorList>
            <consortium name="Pathogen Informatics"/>
            <person name="Doyle S."/>
        </authorList>
    </citation>
    <scope>NUCLEOTIDE SEQUENCE [LARGE SCALE GENOMIC DNA]</scope>
    <source>
        <strain evidence="5">NCTC 11391</strain>
    </source>
</reference>
<dbReference type="InterPro" id="IPR014729">
    <property type="entry name" value="Rossmann-like_a/b/a_fold"/>
</dbReference>
<keyword evidence="5" id="KW-1185">Reference proteome</keyword>
<dbReference type="RefSeq" id="WP_002999493.1">
    <property type="nucleotide sequence ID" value="NZ_UHFA01000002.1"/>
</dbReference>
<dbReference type="Gene3D" id="3.40.50.620">
    <property type="entry name" value="HUPs"/>
    <property type="match status" value="1"/>
</dbReference>
<dbReference type="InterPro" id="IPR001308">
    <property type="entry name" value="ETF_a/FixB"/>
</dbReference>
<feature type="binding site" evidence="2">
    <location>
        <begin position="274"/>
        <end position="281"/>
    </location>
    <ligand>
        <name>FAD</name>
        <dbReference type="ChEBI" id="CHEBI:57692"/>
    </ligand>
</feature>
<evidence type="ECO:0000313" key="5">
    <source>
        <dbReference type="Proteomes" id="UP000254082"/>
    </source>
</evidence>
<keyword evidence="2" id="KW-0274">FAD</keyword>
<feature type="binding site" evidence="2">
    <location>
        <position position="295"/>
    </location>
    <ligand>
        <name>FAD</name>
        <dbReference type="ChEBI" id="CHEBI:57692"/>
    </ligand>
</feature>
<dbReference type="AlphaFoldDB" id="A0A380JBA4"/>
<dbReference type="Gene3D" id="3.40.50.1220">
    <property type="entry name" value="TPP-binding domain"/>
    <property type="match status" value="1"/>
</dbReference>
<dbReference type="Proteomes" id="UP000254082">
    <property type="component" value="Unassembled WGS sequence"/>
</dbReference>
<dbReference type="Pfam" id="PF01012">
    <property type="entry name" value="ETF"/>
    <property type="match status" value="1"/>
</dbReference>
<protein>
    <submittedName>
        <fullName evidence="4">Electron transfer flavoprotein large subunit</fullName>
    </submittedName>
</protein>
<name>A0A380JBA4_STRDO</name>
<dbReference type="PANTHER" id="PTHR43153:SF1">
    <property type="entry name" value="ELECTRON TRANSFER FLAVOPROTEIN SUBUNIT ALPHA, MITOCHONDRIAL"/>
    <property type="match status" value="1"/>
</dbReference>
<dbReference type="SUPFAM" id="SSF52402">
    <property type="entry name" value="Adenine nucleotide alpha hydrolases-like"/>
    <property type="match status" value="1"/>
</dbReference>
<gene>
    <name evidence="4" type="primary">etfA</name>
    <name evidence="4" type="ORF">NCTC11391_00271</name>
</gene>
<evidence type="ECO:0000256" key="2">
    <source>
        <dbReference type="PIRSR" id="PIRSR000089-1"/>
    </source>
</evidence>
<dbReference type="GO" id="GO:0050660">
    <property type="term" value="F:flavin adenine dinucleotide binding"/>
    <property type="evidence" value="ECO:0007669"/>
    <property type="project" value="InterPro"/>
</dbReference>
<dbReference type="InterPro" id="IPR029035">
    <property type="entry name" value="DHS-like_NAD/FAD-binding_dom"/>
</dbReference>
<dbReference type="Pfam" id="PF00766">
    <property type="entry name" value="ETF_alpha"/>
    <property type="match status" value="1"/>
</dbReference>
<feature type="binding site" evidence="2">
    <location>
        <begin position="243"/>
        <end position="244"/>
    </location>
    <ligand>
        <name>FAD</name>
        <dbReference type="ChEBI" id="CHEBI:57692"/>
    </ligand>
</feature>
<accession>A0A380JBA4</accession>
<dbReference type="PIRSF" id="PIRSF000089">
    <property type="entry name" value="Electra_flavoP_a"/>
    <property type="match status" value="1"/>
</dbReference>
<dbReference type="InterPro" id="IPR014731">
    <property type="entry name" value="ETF_asu_C"/>
</dbReference>
<dbReference type="EMBL" id="UHFA01000002">
    <property type="protein sequence ID" value="SUN35291.1"/>
    <property type="molecule type" value="Genomic_DNA"/>
</dbReference>
<dbReference type="InterPro" id="IPR014730">
    <property type="entry name" value="ETF_a/b_N"/>
</dbReference>
<dbReference type="SUPFAM" id="SSF52467">
    <property type="entry name" value="DHS-like NAD/FAD-binding domain"/>
    <property type="match status" value="1"/>
</dbReference>
<sequence>MSKNSGGILVVCDYGNGFSDHMKQMISKAHQLSEESGHQVCVLFINSTDEIDTAEFAKYGTDVLYYGTADKLKNWDYCDLAQKIMITDSPQLVLFQATEFGKTIAATLSSRLEIGLTADCIDAVYDDKKGYIFSRAAMSDSVVAQIIGINCDINMGTIKEGVFKINEVTPVQDMTIQPVVPNDKHWDVEEECLESSYLPSNNEEVNINHFSTVFCVGRGASSPECLSGINKLAEKYNAGVIATRPVVEEGLIDSSRQVGQSGKSISPRLYVSFGVSGASQHLVGMRNSDIIIAVNNDPAAPIFDYANYAVVADAYDIIQELNNLLPGTALL</sequence>
<keyword evidence="2" id="KW-0285">Flavoprotein</keyword>
<feature type="binding site" evidence="2">
    <location>
        <begin position="257"/>
        <end position="261"/>
    </location>
    <ligand>
        <name>FAD</name>
        <dbReference type="ChEBI" id="CHEBI:57692"/>
    </ligand>
</feature>
<feature type="domain" description="Electron transfer flavoprotein alpha/beta-subunit N-terminal" evidence="3">
    <location>
        <begin position="8"/>
        <end position="190"/>
    </location>
</feature>
<dbReference type="GO" id="GO:0033539">
    <property type="term" value="P:fatty acid beta-oxidation using acyl-CoA dehydrogenase"/>
    <property type="evidence" value="ECO:0007669"/>
    <property type="project" value="TreeGrafter"/>
</dbReference>
<feature type="binding site" evidence="2">
    <location>
        <position position="218"/>
    </location>
    <ligand>
        <name>FAD</name>
        <dbReference type="ChEBI" id="CHEBI:57692"/>
    </ligand>
</feature>
<dbReference type="PANTHER" id="PTHR43153">
    <property type="entry name" value="ELECTRON TRANSFER FLAVOPROTEIN ALPHA"/>
    <property type="match status" value="1"/>
</dbReference>
<evidence type="ECO:0000256" key="1">
    <source>
        <dbReference type="ARBA" id="ARBA00005817"/>
    </source>
</evidence>
<organism evidence="4 5">
    <name type="scientific">Streptococcus downei MFe28</name>
    <dbReference type="NCBI Taxonomy" id="764290"/>
    <lineage>
        <taxon>Bacteria</taxon>
        <taxon>Bacillati</taxon>
        <taxon>Bacillota</taxon>
        <taxon>Bacilli</taxon>
        <taxon>Lactobacillales</taxon>
        <taxon>Streptococcaceae</taxon>
        <taxon>Streptococcus</taxon>
    </lineage>
</organism>
<evidence type="ECO:0000313" key="4">
    <source>
        <dbReference type="EMBL" id="SUN35291.1"/>
    </source>
</evidence>
<proteinExistence type="inferred from homology"/>
<comment type="similarity">
    <text evidence="1">Belongs to the ETF alpha-subunit/FixB family.</text>
</comment>
<dbReference type="OrthoDB" id="9770286at2"/>
<dbReference type="GO" id="GO:0009055">
    <property type="term" value="F:electron transfer activity"/>
    <property type="evidence" value="ECO:0007669"/>
    <property type="project" value="InterPro"/>
</dbReference>
<comment type="cofactor">
    <cofactor evidence="2">
        <name>FAD</name>
        <dbReference type="ChEBI" id="CHEBI:57692"/>
    </cofactor>
    <text evidence="2">Binds 1 FAD per dimer.</text>
</comment>
<dbReference type="SMART" id="SM00893">
    <property type="entry name" value="ETF"/>
    <property type="match status" value="1"/>
</dbReference>
<evidence type="ECO:0000259" key="3">
    <source>
        <dbReference type="SMART" id="SM00893"/>
    </source>
</evidence>